<evidence type="ECO:0000256" key="5">
    <source>
        <dbReference type="SAM" id="MobiDB-lite"/>
    </source>
</evidence>
<sequence length="500" mass="51340">MRADARLRWVLLVTSAATFVASLDLFVVNVAFGDLAREFHTEPATLSWVLNGYTIVLAALPIPFGRFADAYGRLRWFVGGMVLFAVASVLCAAAPSLDWLIAARVAQGVGAAALLPTSLGLLLGEFPPARRAAAVATWAATGSVAAAFGTPVGALLTRASWRWIFLINVPIVIVTLLIARRVLTESRAEAPAGSGAVVRPDLFGTALLTAGIALVTLGLVEAESWGWTGARTLGALLGGLALVAAFLWQCTRHRAPVLELDLFRDRQFSAATGATVLLFTGFGALLLGNVLLLTDLWRQDVLAAGLEFAPAGIVSAIVAMFAAARLAARFGYRVLGATGCLTIAASLLAYRIGIGTTPDFPREVLPFEITCGAGIGLVIPTLAAAISASLPATRRATGSAVFAMARQLGTVLGVGATVALMASPSGVPDLAHYQRVWVLIAVVEVAAALACLLLPARPTPVSPGTLVSPPTSVVAPVTDTAPAGGPVPGPLPVPAGTASG</sequence>
<gene>
    <name evidence="8" type="ORF">MXD59_08100</name>
</gene>
<dbReference type="InterPro" id="IPR011701">
    <property type="entry name" value="MFS"/>
</dbReference>
<feature type="transmembrane region" description="Helical" evidence="6">
    <location>
        <begin position="364"/>
        <end position="388"/>
    </location>
</feature>
<dbReference type="PANTHER" id="PTHR42718">
    <property type="entry name" value="MAJOR FACILITATOR SUPERFAMILY MULTIDRUG TRANSPORTER MFSC"/>
    <property type="match status" value="1"/>
</dbReference>
<evidence type="ECO:0000256" key="6">
    <source>
        <dbReference type="SAM" id="Phobius"/>
    </source>
</evidence>
<dbReference type="Gene3D" id="1.20.1720.10">
    <property type="entry name" value="Multidrug resistance protein D"/>
    <property type="match status" value="1"/>
</dbReference>
<protein>
    <submittedName>
        <fullName evidence="8">MFS transporter</fullName>
    </submittedName>
</protein>
<dbReference type="RefSeq" id="WP_248824146.1">
    <property type="nucleotide sequence ID" value="NZ_JALKFT010000006.1"/>
</dbReference>
<evidence type="ECO:0000313" key="9">
    <source>
        <dbReference type="Proteomes" id="UP001201873"/>
    </source>
</evidence>
<feature type="transmembrane region" description="Helical" evidence="6">
    <location>
        <begin position="9"/>
        <end position="32"/>
    </location>
</feature>
<feature type="transmembrane region" description="Helical" evidence="6">
    <location>
        <begin position="76"/>
        <end position="95"/>
    </location>
</feature>
<feature type="transmembrane region" description="Helical" evidence="6">
    <location>
        <begin position="200"/>
        <end position="220"/>
    </location>
</feature>
<feature type="transmembrane region" description="Helical" evidence="6">
    <location>
        <begin position="434"/>
        <end position="454"/>
    </location>
</feature>
<feature type="transmembrane region" description="Helical" evidence="6">
    <location>
        <begin position="334"/>
        <end position="352"/>
    </location>
</feature>
<keyword evidence="3 6" id="KW-1133">Transmembrane helix</keyword>
<feature type="transmembrane region" description="Helical" evidence="6">
    <location>
        <begin position="101"/>
        <end position="123"/>
    </location>
</feature>
<dbReference type="InterPro" id="IPR020846">
    <property type="entry name" value="MFS_dom"/>
</dbReference>
<dbReference type="SUPFAM" id="SSF103473">
    <property type="entry name" value="MFS general substrate transporter"/>
    <property type="match status" value="2"/>
</dbReference>
<proteinExistence type="predicted"/>
<feature type="transmembrane region" description="Helical" evidence="6">
    <location>
        <begin position="268"/>
        <end position="288"/>
    </location>
</feature>
<dbReference type="InterPro" id="IPR036259">
    <property type="entry name" value="MFS_trans_sf"/>
</dbReference>
<feature type="transmembrane region" description="Helical" evidence="6">
    <location>
        <begin position="226"/>
        <end position="248"/>
    </location>
</feature>
<feature type="transmembrane region" description="Helical" evidence="6">
    <location>
        <begin position="400"/>
        <end position="422"/>
    </location>
</feature>
<comment type="caution">
    <text evidence="8">The sequence shown here is derived from an EMBL/GenBank/DDBJ whole genome shotgun (WGS) entry which is preliminary data.</text>
</comment>
<organism evidence="8 9">
    <name type="scientific">Frankia umida</name>
    <dbReference type="NCBI Taxonomy" id="573489"/>
    <lineage>
        <taxon>Bacteria</taxon>
        <taxon>Bacillati</taxon>
        <taxon>Actinomycetota</taxon>
        <taxon>Actinomycetes</taxon>
        <taxon>Frankiales</taxon>
        <taxon>Frankiaceae</taxon>
        <taxon>Frankia</taxon>
    </lineage>
</organism>
<evidence type="ECO:0000313" key="8">
    <source>
        <dbReference type="EMBL" id="MCK9875734.1"/>
    </source>
</evidence>
<comment type="subcellular location">
    <subcellularLocation>
        <location evidence="1">Cell membrane</location>
        <topology evidence="1">Multi-pass membrane protein</topology>
    </subcellularLocation>
</comment>
<dbReference type="PROSITE" id="PS50850">
    <property type="entry name" value="MFS"/>
    <property type="match status" value="1"/>
</dbReference>
<evidence type="ECO:0000256" key="3">
    <source>
        <dbReference type="ARBA" id="ARBA00022989"/>
    </source>
</evidence>
<reference evidence="8 9" key="1">
    <citation type="submission" date="2022-04" db="EMBL/GenBank/DDBJ databases">
        <title>Genome diversity in the genus Frankia.</title>
        <authorList>
            <person name="Carlos-Shanley C."/>
            <person name="Hahn D."/>
        </authorList>
    </citation>
    <scope>NUCLEOTIDE SEQUENCE [LARGE SCALE GENOMIC DNA]</scope>
    <source>
        <strain evidence="8 9">Ag45/Mut15</strain>
    </source>
</reference>
<dbReference type="Pfam" id="PF07690">
    <property type="entry name" value="MFS_1"/>
    <property type="match status" value="1"/>
</dbReference>
<feature type="transmembrane region" description="Helical" evidence="6">
    <location>
        <begin position="135"/>
        <end position="155"/>
    </location>
</feature>
<dbReference type="PANTHER" id="PTHR42718:SF48">
    <property type="entry name" value="CONSERVED TWO-DOMAIN MEMBRANE PROTEIN-RELATED"/>
    <property type="match status" value="1"/>
</dbReference>
<feature type="transmembrane region" description="Helical" evidence="6">
    <location>
        <begin position="161"/>
        <end position="179"/>
    </location>
</feature>
<dbReference type="CDD" id="cd17321">
    <property type="entry name" value="MFS_MMR_MDR_like"/>
    <property type="match status" value="1"/>
</dbReference>
<feature type="domain" description="Major facilitator superfamily (MFS) profile" evidence="7">
    <location>
        <begin position="10"/>
        <end position="459"/>
    </location>
</feature>
<feature type="transmembrane region" description="Helical" evidence="6">
    <location>
        <begin position="44"/>
        <end position="64"/>
    </location>
</feature>
<dbReference type="Gene3D" id="1.20.1250.20">
    <property type="entry name" value="MFS general substrate transporter like domains"/>
    <property type="match status" value="1"/>
</dbReference>
<feature type="transmembrane region" description="Helical" evidence="6">
    <location>
        <begin position="308"/>
        <end position="327"/>
    </location>
</feature>
<feature type="region of interest" description="Disordered" evidence="5">
    <location>
        <begin position="477"/>
        <end position="500"/>
    </location>
</feature>
<keyword evidence="9" id="KW-1185">Reference proteome</keyword>
<dbReference type="EMBL" id="JALKFT010000006">
    <property type="protein sequence ID" value="MCK9875734.1"/>
    <property type="molecule type" value="Genomic_DNA"/>
</dbReference>
<name>A0ABT0JW08_9ACTN</name>
<keyword evidence="4 6" id="KW-0472">Membrane</keyword>
<accession>A0ABT0JW08</accession>
<dbReference type="Proteomes" id="UP001201873">
    <property type="component" value="Unassembled WGS sequence"/>
</dbReference>
<evidence type="ECO:0000259" key="7">
    <source>
        <dbReference type="PROSITE" id="PS50850"/>
    </source>
</evidence>
<evidence type="ECO:0000256" key="2">
    <source>
        <dbReference type="ARBA" id="ARBA00022692"/>
    </source>
</evidence>
<evidence type="ECO:0000256" key="1">
    <source>
        <dbReference type="ARBA" id="ARBA00004651"/>
    </source>
</evidence>
<evidence type="ECO:0000256" key="4">
    <source>
        <dbReference type="ARBA" id="ARBA00023136"/>
    </source>
</evidence>
<keyword evidence="2 6" id="KW-0812">Transmembrane</keyword>